<dbReference type="InterPro" id="IPR011042">
    <property type="entry name" value="6-blade_b-propeller_TolB-like"/>
</dbReference>
<dbReference type="EMBL" id="MHCN01000007">
    <property type="protein sequence ID" value="OGY22226.1"/>
    <property type="molecule type" value="Genomic_DNA"/>
</dbReference>
<dbReference type="PANTHER" id="PTHR36842">
    <property type="entry name" value="PROTEIN TOLB HOMOLOG"/>
    <property type="match status" value="1"/>
</dbReference>
<proteinExistence type="inferred from homology"/>
<gene>
    <name evidence="2" type="ORF">A2113_03035</name>
</gene>
<dbReference type="Pfam" id="PF07676">
    <property type="entry name" value="PD40"/>
    <property type="match status" value="1"/>
</dbReference>
<evidence type="ECO:0008006" key="4">
    <source>
        <dbReference type="Google" id="ProtNLM"/>
    </source>
</evidence>
<comment type="similarity">
    <text evidence="1">Belongs to the TolB family.</text>
</comment>
<evidence type="ECO:0000313" key="2">
    <source>
        <dbReference type="EMBL" id="OGY22226.1"/>
    </source>
</evidence>
<dbReference type="Proteomes" id="UP000176299">
    <property type="component" value="Unassembled WGS sequence"/>
</dbReference>
<evidence type="ECO:0000256" key="1">
    <source>
        <dbReference type="ARBA" id="ARBA00009820"/>
    </source>
</evidence>
<dbReference type="Gene3D" id="2.120.10.30">
    <property type="entry name" value="TolB, C-terminal domain"/>
    <property type="match status" value="2"/>
</dbReference>
<dbReference type="SUPFAM" id="SSF82171">
    <property type="entry name" value="DPP6 N-terminal domain-like"/>
    <property type="match status" value="1"/>
</dbReference>
<dbReference type="InterPro" id="IPR011659">
    <property type="entry name" value="WD40"/>
</dbReference>
<dbReference type="PROSITE" id="PS51257">
    <property type="entry name" value="PROKAR_LIPOPROTEIN"/>
    <property type="match status" value="1"/>
</dbReference>
<protein>
    <recommendedName>
        <fullName evidence="4">Dipeptidylpeptidase IV N-terminal domain-containing protein</fullName>
    </recommendedName>
</protein>
<sequence>MIGKLLLLALGVFLILGATACRGKIAYLGNDGNINLVNATGTDQITLTLDARDYFKYPVMDRISYSAPSWSWDGRYLAWRRGEEAGTYPNFTGGTSLVVFDSLTNTTKTIDLPDRKDPLFGLAWRRDRTSLYVDYTTMEGVNACFADTIKGFRIAEVDVETGTTNTILLLEDGFFAWNIKPSPDPNLLAFYLNNYCEGLGKLCILDLTSGERRCTAEAVGRANWSPDGQKLIFDTCFYLAEACGITILDADTLAETAVFPRGSSVSYTNPVWSPSGDLFIYSLSRGPLGQESLGVWATSVDGSNTWKIDDGHFPSDPQAFSPDGRYITYTKRLSIEKSEIWIASIDGHFKTKIADGNAPVWQPKEAVPTPSQ</sequence>
<reference evidence="2 3" key="1">
    <citation type="journal article" date="2016" name="Nat. Commun.">
        <title>Thousands of microbial genomes shed light on interconnected biogeochemical processes in an aquifer system.</title>
        <authorList>
            <person name="Anantharaman K."/>
            <person name="Brown C.T."/>
            <person name="Hug L.A."/>
            <person name="Sharon I."/>
            <person name="Castelle C.J."/>
            <person name="Probst A.J."/>
            <person name="Thomas B.C."/>
            <person name="Singh A."/>
            <person name="Wilkins M.J."/>
            <person name="Karaoz U."/>
            <person name="Brodie E.L."/>
            <person name="Williams K.H."/>
            <person name="Hubbard S.S."/>
            <person name="Banfield J.F."/>
        </authorList>
    </citation>
    <scope>NUCLEOTIDE SEQUENCE [LARGE SCALE GENOMIC DNA]</scope>
</reference>
<dbReference type="STRING" id="1802591.A2113_03035"/>
<accession>A0A1G1W3I9</accession>
<name>A0A1G1W3I9_9BACT</name>
<dbReference type="AlphaFoldDB" id="A0A1G1W3I9"/>
<dbReference type="PANTHER" id="PTHR36842:SF1">
    <property type="entry name" value="PROTEIN TOLB"/>
    <property type="match status" value="1"/>
</dbReference>
<organism evidence="2 3">
    <name type="scientific">Candidatus Woykebacteria bacterium GWA1_44_8</name>
    <dbReference type="NCBI Taxonomy" id="1802591"/>
    <lineage>
        <taxon>Bacteria</taxon>
        <taxon>Candidatus Woykeibacteriota</taxon>
    </lineage>
</organism>
<evidence type="ECO:0000313" key="3">
    <source>
        <dbReference type="Proteomes" id="UP000176299"/>
    </source>
</evidence>
<comment type="caution">
    <text evidence="2">The sequence shown here is derived from an EMBL/GenBank/DDBJ whole genome shotgun (WGS) entry which is preliminary data.</text>
</comment>